<proteinExistence type="predicted"/>
<evidence type="ECO:0000313" key="3">
    <source>
        <dbReference type="Proteomes" id="UP000011648"/>
    </source>
</evidence>
<dbReference type="STRING" id="1230458.C484_00930"/>
<name>M0AGQ0_9EURY</name>
<feature type="region of interest" description="Disordered" evidence="1">
    <location>
        <begin position="51"/>
        <end position="79"/>
    </location>
</feature>
<sequence>MLQDTVADFDSGATGEDNNQIIVDAISSQAKWLRDSTDCHFYVAGGVTEDDHDLVPTSATERGPEEGDIPSTPHPQHSTMLVADRGRYPHKTNGPYCRVPLEKNDAGTLLSLEVRDASGSFTDWVADDSKDEGADYRLYVEPGSAPSRSYVDLRAASLPSLRDYGNAVQATYEFGEDELPSTIRRATAMRAAAQLLASDDEATLGIPENANIQSVETKVQALERQAEELLEVYL</sequence>
<reference evidence="2 3" key="1">
    <citation type="journal article" date="2014" name="PLoS Genet.">
        <title>Phylogenetically driven sequencing of extremely halophilic archaea reveals strategies for static and dynamic osmo-response.</title>
        <authorList>
            <person name="Becker E.A."/>
            <person name="Seitzer P.M."/>
            <person name="Tritt A."/>
            <person name="Larsen D."/>
            <person name="Krusor M."/>
            <person name="Yao A.I."/>
            <person name="Wu D."/>
            <person name="Madern D."/>
            <person name="Eisen J.A."/>
            <person name="Darling A.E."/>
            <person name="Facciotti M.T."/>
        </authorList>
    </citation>
    <scope>NUCLEOTIDE SEQUENCE [LARGE SCALE GENOMIC DNA]</scope>
    <source>
        <strain evidence="2 3">DSM 12281</strain>
    </source>
</reference>
<dbReference type="EMBL" id="AOIL01000007">
    <property type="protein sequence ID" value="ELY96543.1"/>
    <property type="molecule type" value="Genomic_DNA"/>
</dbReference>
<evidence type="ECO:0000256" key="1">
    <source>
        <dbReference type="SAM" id="MobiDB-lite"/>
    </source>
</evidence>
<organism evidence="2 3">
    <name type="scientific">Natrialba taiwanensis DSM 12281</name>
    <dbReference type="NCBI Taxonomy" id="1230458"/>
    <lineage>
        <taxon>Archaea</taxon>
        <taxon>Methanobacteriati</taxon>
        <taxon>Methanobacteriota</taxon>
        <taxon>Stenosarchaea group</taxon>
        <taxon>Halobacteria</taxon>
        <taxon>Halobacteriales</taxon>
        <taxon>Natrialbaceae</taxon>
        <taxon>Natrialba</taxon>
    </lineage>
</organism>
<evidence type="ECO:0000313" key="2">
    <source>
        <dbReference type="EMBL" id="ELY96543.1"/>
    </source>
</evidence>
<dbReference type="Proteomes" id="UP000011648">
    <property type="component" value="Unassembled WGS sequence"/>
</dbReference>
<keyword evidence="3" id="KW-1185">Reference proteome</keyword>
<accession>M0AGQ0</accession>
<protein>
    <submittedName>
        <fullName evidence="2">Uncharacterized protein</fullName>
    </submittedName>
</protein>
<dbReference type="AlphaFoldDB" id="M0AGQ0"/>
<gene>
    <name evidence="2" type="ORF">C484_00930</name>
</gene>
<comment type="caution">
    <text evidence="2">The sequence shown here is derived from an EMBL/GenBank/DDBJ whole genome shotgun (WGS) entry which is preliminary data.</text>
</comment>
<dbReference type="PATRIC" id="fig|1230458.4.peg.172"/>